<feature type="region of interest" description="Disordered" evidence="1">
    <location>
        <begin position="139"/>
        <end position="176"/>
    </location>
</feature>
<feature type="compositionally biased region" description="Basic and acidic residues" evidence="1">
    <location>
        <begin position="597"/>
        <end position="608"/>
    </location>
</feature>
<dbReference type="STRING" id="1380566.A0A179FPT4"/>
<keyword evidence="3" id="KW-1185">Reference proteome</keyword>
<sequence length="703" mass="77278">MGYSASSTANYGLPSRPPKTGNSGNRASSIPAALSGDVRVQHQPFAQPATFNGGFQAPASHQMQSGPPSRNVSPSDSTSVAKATGFTDGSKTDVPTSSLLTPRDGNSTRGNFKNKSWRAQPHRMEQDWYQPQAHKESFYHRSHQETAGTLQESRRFGGPEQYQSGPNCPNRQATDKDYHECSCNGCEMRNRSVWMRITNNPEGHPEDIRSRIKSGMKDVFGEVEQVQPMPRQNHQQGQYKHGHYKYGQYTFIVRFKMEEAVPKALNFHVGILPGKSLEVFISPVYRSKWMVKMRPENGNMGLFHKHQRHTQPGDSLPFMAHGMYAGAGYEPSLNETHGPYHLQPAQNFGPQQTPHYLSRGPQWPPYYNQVDQLPGFVPFVAQMPMIPKQSNPQNPQDLQPPKQEPAKTDSKKEDDGLGAGYEPAKSLECKAQSKPPSEEALEDEDLSEQARAVTPSSQQSQSSGPSSQKVKVSLPPASPTQLVQATVSQDDVLKEDPSTPPTAQEISSLGKTQNVVSAKPVSLKDQKQREAPRKVLLAATKSPNTAAVSKTTVAGSTSRADALFTEEEIKSRKQAWDRIPMPLNPRGAKRTTPTKCKPADNGKDEVATREPVASRTNCEASGPAKTAHDTDDMSVKSAGSKTMSVSSTPTKSPTSSKPTKTPFNSETKERSHPKQRNQTTESSGSPVKTNTRNNKYQSQNHQA</sequence>
<name>A0A179FPT4_METCM</name>
<protein>
    <submittedName>
        <fullName evidence="2">Uncharacterized protein</fullName>
    </submittedName>
</protein>
<dbReference type="OrthoDB" id="3941926at2759"/>
<feature type="compositionally biased region" description="Basic and acidic residues" evidence="1">
    <location>
        <begin position="404"/>
        <end position="415"/>
    </location>
</feature>
<dbReference type="AlphaFoldDB" id="A0A179FPT4"/>
<feature type="region of interest" description="Disordered" evidence="1">
    <location>
        <begin position="1"/>
        <end position="125"/>
    </location>
</feature>
<feature type="compositionally biased region" description="Basic and acidic residues" evidence="1">
    <location>
        <begin position="522"/>
        <end position="533"/>
    </location>
</feature>
<dbReference type="Proteomes" id="UP000078397">
    <property type="component" value="Unassembled WGS sequence"/>
</dbReference>
<feature type="compositionally biased region" description="Polar residues" evidence="1">
    <location>
        <begin position="501"/>
        <end position="516"/>
    </location>
</feature>
<evidence type="ECO:0000256" key="1">
    <source>
        <dbReference type="SAM" id="MobiDB-lite"/>
    </source>
</evidence>
<evidence type="ECO:0000313" key="3">
    <source>
        <dbReference type="Proteomes" id="UP000078397"/>
    </source>
</evidence>
<feature type="compositionally biased region" description="Polar residues" evidence="1">
    <location>
        <begin position="59"/>
        <end position="114"/>
    </location>
</feature>
<proteinExistence type="predicted"/>
<feature type="compositionally biased region" description="Low complexity" evidence="1">
    <location>
        <begin position="640"/>
        <end position="662"/>
    </location>
</feature>
<feature type="compositionally biased region" description="Polar residues" evidence="1">
    <location>
        <begin position="388"/>
        <end position="397"/>
    </location>
</feature>
<feature type="compositionally biased region" description="Polar residues" evidence="1">
    <location>
        <begin position="479"/>
        <end position="489"/>
    </location>
</feature>
<dbReference type="RefSeq" id="XP_018144170.1">
    <property type="nucleotide sequence ID" value="XM_018287226.1"/>
</dbReference>
<feature type="compositionally biased region" description="Polar residues" evidence="1">
    <location>
        <begin position="676"/>
        <end position="703"/>
    </location>
</feature>
<evidence type="ECO:0000313" key="2">
    <source>
        <dbReference type="EMBL" id="OAQ67083.1"/>
    </source>
</evidence>
<dbReference type="GeneID" id="28851220"/>
<gene>
    <name evidence="2" type="ORF">VFPPC_08537</name>
</gene>
<reference evidence="2 3" key="1">
    <citation type="journal article" date="2016" name="PLoS Pathog.">
        <title>Biosynthesis of antibiotic leucinostatins in bio-control fungus Purpureocillium lilacinum and their inhibition on phytophthora revealed by genome mining.</title>
        <authorList>
            <person name="Wang G."/>
            <person name="Liu Z."/>
            <person name="Lin R."/>
            <person name="Li E."/>
            <person name="Mao Z."/>
            <person name="Ling J."/>
            <person name="Yang Y."/>
            <person name="Yin W.B."/>
            <person name="Xie B."/>
        </authorList>
    </citation>
    <scope>NUCLEOTIDE SEQUENCE [LARGE SCALE GENOMIC DNA]</scope>
    <source>
        <strain evidence="2">170</strain>
    </source>
</reference>
<feature type="compositionally biased region" description="Polar residues" evidence="1">
    <location>
        <begin position="1"/>
        <end position="10"/>
    </location>
</feature>
<feature type="region of interest" description="Disordered" evidence="1">
    <location>
        <begin position="386"/>
        <end position="703"/>
    </location>
</feature>
<accession>A0A179FPT4</accession>
<organism evidence="2 3">
    <name type="scientific">Pochonia chlamydosporia 170</name>
    <dbReference type="NCBI Taxonomy" id="1380566"/>
    <lineage>
        <taxon>Eukaryota</taxon>
        <taxon>Fungi</taxon>
        <taxon>Dikarya</taxon>
        <taxon>Ascomycota</taxon>
        <taxon>Pezizomycotina</taxon>
        <taxon>Sordariomycetes</taxon>
        <taxon>Hypocreomycetidae</taxon>
        <taxon>Hypocreales</taxon>
        <taxon>Clavicipitaceae</taxon>
        <taxon>Pochonia</taxon>
    </lineage>
</organism>
<comment type="caution">
    <text evidence="2">The sequence shown here is derived from an EMBL/GenBank/DDBJ whole genome shotgun (WGS) entry which is preliminary data.</text>
</comment>
<feature type="compositionally biased region" description="Polar residues" evidence="1">
    <location>
        <begin position="541"/>
        <end position="559"/>
    </location>
</feature>
<feature type="compositionally biased region" description="Polar residues" evidence="1">
    <location>
        <begin position="161"/>
        <end position="172"/>
    </location>
</feature>
<feature type="compositionally biased region" description="Low complexity" evidence="1">
    <location>
        <begin position="455"/>
        <end position="473"/>
    </location>
</feature>
<dbReference type="KEGG" id="pchm:VFPPC_08537"/>
<feature type="compositionally biased region" description="Basic and acidic residues" evidence="1">
    <location>
        <begin position="567"/>
        <end position="576"/>
    </location>
</feature>
<dbReference type="EMBL" id="LSBJ02000004">
    <property type="protein sequence ID" value="OAQ67083.1"/>
    <property type="molecule type" value="Genomic_DNA"/>
</dbReference>